<protein>
    <submittedName>
        <fullName evidence="1">Uncharacterized protein</fullName>
    </submittedName>
</protein>
<accession>A0A6J8AHW8</accession>
<reference evidence="1 2" key="1">
    <citation type="submission" date="2020-06" db="EMBL/GenBank/DDBJ databases">
        <authorList>
            <person name="Li R."/>
            <person name="Bekaert M."/>
        </authorList>
    </citation>
    <scope>NUCLEOTIDE SEQUENCE [LARGE SCALE GENOMIC DNA]</scope>
    <source>
        <strain evidence="2">wild</strain>
    </source>
</reference>
<organism evidence="1 2">
    <name type="scientific">Mytilus coruscus</name>
    <name type="common">Sea mussel</name>
    <dbReference type="NCBI Taxonomy" id="42192"/>
    <lineage>
        <taxon>Eukaryota</taxon>
        <taxon>Metazoa</taxon>
        <taxon>Spiralia</taxon>
        <taxon>Lophotrochozoa</taxon>
        <taxon>Mollusca</taxon>
        <taxon>Bivalvia</taxon>
        <taxon>Autobranchia</taxon>
        <taxon>Pteriomorphia</taxon>
        <taxon>Mytilida</taxon>
        <taxon>Mytiloidea</taxon>
        <taxon>Mytilidae</taxon>
        <taxon>Mytilinae</taxon>
        <taxon>Mytilus</taxon>
    </lineage>
</organism>
<dbReference type="Proteomes" id="UP000507470">
    <property type="component" value="Unassembled WGS sequence"/>
</dbReference>
<evidence type="ECO:0000313" key="1">
    <source>
        <dbReference type="EMBL" id="CAC5368500.1"/>
    </source>
</evidence>
<evidence type="ECO:0000313" key="2">
    <source>
        <dbReference type="Proteomes" id="UP000507470"/>
    </source>
</evidence>
<gene>
    <name evidence="1" type="ORF">MCOR_8030</name>
</gene>
<keyword evidence="2" id="KW-1185">Reference proteome</keyword>
<dbReference type="EMBL" id="CACVKT020001487">
    <property type="protein sequence ID" value="CAC5368500.1"/>
    <property type="molecule type" value="Genomic_DNA"/>
</dbReference>
<name>A0A6J8AHW8_MYTCO</name>
<sequence length="234" mass="26622">MKSNMTIFGKTAELESAISDYTNSCNGNIRQWYGGKPYDFLCRNGDCRNNAKYFERTEGMCKYTLTIYNFSENDVNCEYTCSYGVHRSRKMLKLDGQHFTYVPSMNEVNYTVKVQDTVNATVFIPKVYPSPSCQAFFADKKITTITNISSVGYLYETEIQIVYTPPVDNCKGVLNINCTIGSTYFTPVYQNVTVCPEFGKRIKEKCNTSNLAYKTTYSSDPAWTDNSSDRLPNT</sequence>
<dbReference type="AlphaFoldDB" id="A0A6J8AHW8"/>
<proteinExistence type="predicted"/>